<protein>
    <recommendedName>
        <fullName evidence="5">Holin-like toxin</fullName>
    </recommendedName>
</protein>
<name>A0AAX3WTC2_9BACI</name>
<dbReference type="Proteomes" id="UP001178322">
    <property type="component" value="Chromosome"/>
</dbReference>
<evidence type="ECO:0000256" key="1">
    <source>
        <dbReference type="SAM" id="MobiDB-lite"/>
    </source>
</evidence>
<organism evidence="3 4">
    <name type="scientific">Lysinibacillus pakistanensis</name>
    <dbReference type="NCBI Taxonomy" id="759811"/>
    <lineage>
        <taxon>Bacteria</taxon>
        <taxon>Bacillati</taxon>
        <taxon>Bacillota</taxon>
        <taxon>Bacilli</taxon>
        <taxon>Bacillales</taxon>
        <taxon>Bacillaceae</taxon>
        <taxon>Lysinibacillus</taxon>
    </lineage>
</organism>
<evidence type="ECO:0000313" key="3">
    <source>
        <dbReference type="EMBL" id="WHY50382.1"/>
    </source>
</evidence>
<dbReference type="EMBL" id="CP126101">
    <property type="protein sequence ID" value="WHY50382.1"/>
    <property type="molecule type" value="Genomic_DNA"/>
</dbReference>
<keyword evidence="2" id="KW-1133">Transmembrane helix</keyword>
<accession>A0AAX3WTC2</accession>
<sequence>MDYDKILAYLVTIATIANLLTSTAKNISDMKSKKKQKRRPSSKKKRRK</sequence>
<evidence type="ECO:0000256" key="2">
    <source>
        <dbReference type="SAM" id="Phobius"/>
    </source>
</evidence>
<feature type="compositionally biased region" description="Basic residues" evidence="1">
    <location>
        <begin position="32"/>
        <end position="48"/>
    </location>
</feature>
<gene>
    <name evidence="3" type="ORF">QNH24_18930</name>
</gene>
<reference evidence="3" key="1">
    <citation type="submission" date="2023-05" db="EMBL/GenBank/DDBJ databases">
        <title>Comparative genomics of Bacillaceae isolates and their secondary metabolite potential.</title>
        <authorList>
            <person name="Song L."/>
            <person name="Nielsen L.J."/>
            <person name="Mohite O."/>
            <person name="Xu X."/>
            <person name="Weber T."/>
            <person name="Kovacs A.T."/>
        </authorList>
    </citation>
    <scope>NUCLEOTIDE SEQUENCE</scope>
    <source>
        <strain evidence="3">LY1</strain>
    </source>
</reference>
<keyword evidence="2" id="KW-0472">Membrane</keyword>
<proteinExistence type="predicted"/>
<keyword evidence="2" id="KW-0812">Transmembrane</keyword>
<feature type="region of interest" description="Disordered" evidence="1">
    <location>
        <begin position="26"/>
        <end position="48"/>
    </location>
</feature>
<evidence type="ECO:0008006" key="5">
    <source>
        <dbReference type="Google" id="ProtNLM"/>
    </source>
</evidence>
<dbReference type="AlphaFoldDB" id="A0AAX3WTC2"/>
<evidence type="ECO:0000313" key="4">
    <source>
        <dbReference type="Proteomes" id="UP001178322"/>
    </source>
</evidence>
<feature type="transmembrane region" description="Helical" evidence="2">
    <location>
        <begin position="6"/>
        <end position="28"/>
    </location>
</feature>
<dbReference type="RefSeq" id="WP_283869060.1">
    <property type="nucleotide sequence ID" value="NZ_CP126101.1"/>
</dbReference>